<name>A0ABD1JZG8_9TELE</name>
<evidence type="ECO:0000259" key="2">
    <source>
        <dbReference type="Pfam" id="PF19033"/>
    </source>
</evidence>
<feature type="domain" description="CCZ1/INTU/HPS4 third Longin" evidence="2">
    <location>
        <begin position="497"/>
        <end position="591"/>
    </location>
</feature>
<gene>
    <name evidence="3" type="ORF">ACEWY4_012087</name>
</gene>
<feature type="compositionally biased region" description="Low complexity" evidence="1">
    <location>
        <begin position="151"/>
        <end position="163"/>
    </location>
</feature>
<sequence length="602" mass="65581">MKEHFLWALSCSVDIPDVSVCALLDQLISLFCFYNGPVRQSYLRHNRSDLARHWARYLTHLQGGSSELHHIFSCLRTIDSTNIDPLLLLKAALILQACQRCPLVLAGCILYRGRVVSTQMPPDLTVKVMVHETESYQQQDPRPVANGMNGVSGTPSSSTGATPVFLTPAELQALRCHPVDKKCRSHCAPQPPPRPRKSRLLSRTLSDTPPDELDIVNLDPAPTPSSCRSSLSDESCYSACLSSEATTPQLSPVHQSEISCPADAKSYDHGLSNGISACKLKEEVVMGKVANGCNKKMDIRTSQSETEARDAFILPNGNGCHANGHHLDQPGATDCLSDQSSCDEQSDSSCRRSLSNGAETPRKAVLPENGEMKRTKTSIGTGHVGDSEMPTHTKNGCRNGTEGLEERETKENGTGRRQDEREESSSPSSSSEEEALVPMALYQHRVRALVLALLVEPHFHTDQAAVEEVYHSSMASLNGLEAHLRTSTPGGPGPHGPYTFAHYDCIQNTLTSNLSGAPQERSFVRATALLHSNFSQTQTLQEAIVRNAGAAVYATRSTAQETYFLQHATAVRNSGIPNHQDSAFSLPSKARHRLLKHGVNLL</sequence>
<evidence type="ECO:0000313" key="4">
    <source>
        <dbReference type="Proteomes" id="UP001591681"/>
    </source>
</evidence>
<evidence type="ECO:0000313" key="3">
    <source>
        <dbReference type="EMBL" id="KAL2092289.1"/>
    </source>
</evidence>
<dbReference type="InterPro" id="IPR026091">
    <property type="entry name" value="HPS4"/>
</dbReference>
<dbReference type="Proteomes" id="UP001591681">
    <property type="component" value="Unassembled WGS sequence"/>
</dbReference>
<feature type="region of interest" description="Disordered" evidence="1">
    <location>
        <begin position="183"/>
        <end position="226"/>
    </location>
</feature>
<feature type="compositionally biased region" description="Basic and acidic residues" evidence="1">
    <location>
        <begin position="404"/>
        <end position="424"/>
    </location>
</feature>
<dbReference type="AlphaFoldDB" id="A0ABD1JZG8"/>
<dbReference type="PANTHER" id="PTHR14407:SF9">
    <property type="entry name" value="BLOC-3 COMPLEX MEMBER HPS4"/>
    <property type="match status" value="1"/>
</dbReference>
<protein>
    <recommendedName>
        <fullName evidence="2">CCZ1/INTU/HPS4 third Longin domain-containing protein</fullName>
    </recommendedName>
</protein>
<evidence type="ECO:0000256" key="1">
    <source>
        <dbReference type="SAM" id="MobiDB-lite"/>
    </source>
</evidence>
<reference evidence="3 4" key="1">
    <citation type="submission" date="2024-09" db="EMBL/GenBank/DDBJ databases">
        <title>A chromosome-level genome assembly of Gray's grenadier anchovy, Coilia grayii.</title>
        <authorList>
            <person name="Fu Z."/>
        </authorList>
    </citation>
    <scope>NUCLEOTIDE SEQUENCE [LARGE SCALE GENOMIC DNA]</scope>
    <source>
        <strain evidence="3">G4</strain>
        <tissue evidence="3">Muscle</tissue>
    </source>
</reference>
<dbReference type="Pfam" id="PF19033">
    <property type="entry name" value="Intu_longin_3"/>
    <property type="match status" value="1"/>
</dbReference>
<dbReference type="InterPro" id="IPR043989">
    <property type="entry name" value="CCZ1/INTU/HSP4_longin_3"/>
</dbReference>
<comment type="caution">
    <text evidence="3">The sequence shown here is derived from an EMBL/GenBank/DDBJ whole genome shotgun (WGS) entry which is preliminary data.</text>
</comment>
<organism evidence="3 4">
    <name type="scientific">Coilia grayii</name>
    <name type="common">Gray's grenadier anchovy</name>
    <dbReference type="NCBI Taxonomy" id="363190"/>
    <lineage>
        <taxon>Eukaryota</taxon>
        <taxon>Metazoa</taxon>
        <taxon>Chordata</taxon>
        <taxon>Craniata</taxon>
        <taxon>Vertebrata</taxon>
        <taxon>Euteleostomi</taxon>
        <taxon>Actinopterygii</taxon>
        <taxon>Neopterygii</taxon>
        <taxon>Teleostei</taxon>
        <taxon>Clupei</taxon>
        <taxon>Clupeiformes</taxon>
        <taxon>Clupeoidei</taxon>
        <taxon>Engraulidae</taxon>
        <taxon>Coilinae</taxon>
        <taxon>Coilia</taxon>
    </lineage>
</organism>
<dbReference type="PANTHER" id="PTHR14407">
    <property type="entry name" value="HERMANSKY-PUDLAK SYNDROME 4 PROTEIN LIGHT-EAR PROTEIN-RELATED"/>
    <property type="match status" value="1"/>
</dbReference>
<proteinExistence type="predicted"/>
<keyword evidence="4" id="KW-1185">Reference proteome</keyword>
<accession>A0ABD1JZG8</accession>
<dbReference type="EMBL" id="JBHFQA010000010">
    <property type="protein sequence ID" value="KAL2092289.1"/>
    <property type="molecule type" value="Genomic_DNA"/>
</dbReference>
<feature type="region of interest" description="Disordered" evidence="1">
    <location>
        <begin position="135"/>
        <end position="163"/>
    </location>
</feature>
<feature type="region of interest" description="Disordered" evidence="1">
    <location>
        <begin position="346"/>
        <end position="435"/>
    </location>
</feature>